<dbReference type="Gene3D" id="2.130.10.10">
    <property type="entry name" value="YVTN repeat-like/Quinoprotein amine dehydrogenase"/>
    <property type="match status" value="1"/>
</dbReference>
<evidence type="ECO:0000313" key="3">
    <source>
        <dbReference type="Proteomes" id="UP000017746"/>
    </source>
</evidence>
<dbReference type="SUPFAM" id="SSF50998">
    <property type="entry name" value="Quinoprotein alcohol dehydrogenase-like"/>
    <property type="match status" value="2"/>
</dbReference>
<gene>
    <name evidence="2" type="ORF">AFR_32095</name>
</gene>
<dbReference type="PATRIC" id="fig|1246995.3.peg.6498"/>
<evidence type="ECO:0000313" key="2">
    <source>
        <dbReference type="EMBL" id="AGZ44677.1"/>
    </source>
</evidence>
<dbReference type="eggNOG" id="COG1520">
    <property type="taxonomic scope" value="Bacteria"/>
</dbReference>
<dbReference type="PANTHER" id="PTHR34512">
    <property type="entry name" value="CELL SURFACE PROTEIN"/>
    <property type="match status" value="1"/>
</dbReference>
<dbReference type="InterPro" id="IPR002372">
    <property type="entry name" value="PQQ_rpt_dom"/>
</dbReference>
<dbReference type="KEGG" id="afs:AFR_32095"/>
<dbReference type="InterPro" id="IPR011047">
    <property type="entry name" value="Quinoprotein_ADH-like_sf"/>
</dbReference>
<reference evidence="2 3" key="1">
    <citation type="journal article" date="2014" name="J. Biotechnol.">
        <title>Complete genome sequence of the actinobacterium Actinoplanes friuliensis HAG 010964, producer of the lipopeptide antibiotic friulimycin.</title>
        <authorList>
            <person name="Ruckert C."/>
            <person name="Szczepanowski R."/>
            <person name="Albersmeier A."/>
            <person name="Goesmann A."/>
            <person name="Fischer N."/>
            <person name="Steinkamper A."/>
            <person name="Puhler A."/>
            <person name="Biener R."/>
            <person name="Schwartz D."/>
            <person name="Kalinowski J."/>
        </authorList>
    </citation>
    <scope>NUCLEOTIDE SEQUENCE [LARGE SCALE GENOMIC DNA]</scope>
    <source>
        <strain evidence="2 3">DSM 7358</strain>
    </source>
</reference>
<dbReference type="STRING" id="1246995.AFR_32095"/>
<proteinExistence type="predicted"/>
<protein>
    <recommendedName>
        <fullName evidence="1">Pyrrolo-quinoline quinone repeat domain-containing protein</fullName>
    </recommendedName>
</protein>
<organism evidence="2 3">
    <name type="scientific">Actinoplanes friuliensis DSM 7358</name>
    <dbReference type="NCBI Taxonomy" id="1246995"/>
    <lineage>
        <taxon>Bacteria</taxon>
        <taxon>Bacillati</taxon>
        <taxon>Actinomycetota</taxon>
        <taxon>Actinomycetes</taxon>
        <taxon>Micromonosporales</taxon>
        <taxon>Micromonosporaceae</taxon>
        <taxon>Actinoplanes</taxon>
    </lineage>
</organism>
<dbReference type="HOGENOM" id="CLU_050005_0_0_11"/>
<name>U5W6P5_9ACTN</name>
<accession>U5W6P5</accession>
<evidence type="ECO:0000259" key="1">
    <source>
        <dbReference type="Pfam" id="PF13360"/>
    </source>
</evidence>
<dbReference type="PANTHER" id="PTHR34512:SF30">
    <property type="entry name" value="OUTER MEMBRANE PROTEIN ASSEMBLY FACTOR BAMB"/>
    <property type="match status" value="1"/>
</dbReference>
<dbReference type="AlphaFoldDB" id="U5W6P5"/>
<sequence length="444" mass="47012">MSVIELGLVTADAPEPPAPDWRHQLPRFGAGAVAVLCALTLTGSVPPRSQAPLPLWSVGLDVSVSSSFAMMNDGLYVLAGAEDQRRLTRYDPRTGATRWSVPVARLATTLSFIRSGVIQLPVEREPVIEWQEDGSRVSRTSGQETVGIDTATGQQLWTLPGDLSFTRDGRAVIADWDDTGAALRSLRVVDVHSGATVWTHPGRGLRTWAVPDDTAAGLLVTAANDGQVEVRDLAGGRLVTSRRLPQLAGASRDDTSADLGVAGDVVLTQDVDGGKATLKAYDTMTMRELWHLGADRFQGFFGCAPVLCITTEAGTSGHDLATGQKLWQREGGGLSISLSDGVLMDQGEDASRSILVDTGTGRTIIDLEAGGVAWNDSDRNEPVAVLLPTRAPPGNTAVGRLDQRTGRVTWRGLIDPVESFACRAAGTLMACTTGTQLSVLDLAP</sequence>
<keyword evidence="3" id="KW-1185">Reference proteome</keyword>
<dbReference type="InterPro" id="IPR015943">
    <property type="entry name" value="WD40/YVTN_repeat-like_dom_sf"/>
</dbReference>
<feature type="domain" description="Pyrrolo-quinoline quinone repeat" evidence="1">
    <location>
        <begin position="86"/>
        <end position="290"/>
    </location>
</feature>
<dbReference type="Pfam" id="PF13360">
    <property type="entry name" value="PQQ_2"/>
    <property type="match status" value="1"/>
</dbReference>
<dbReference type="OrthoDB" id="3757373at2"/>
<dbReference type="RefSeq" id="WP_023561010.1">
    <property type="nucleotide sequence ID" value="NC_022657.1"/>
</dbReference>
<dbReference type="EMBL" id="CP006272">
    <property type="protein sequence ID" value="AGZ44677.1"/>
    <property type="molecule type" value="Genomic_DNA"/>
</dbReference>
<dbReference type="Proteomes" id="UP000017746">
    <property type="component" value="Chromosome"/>
</dbReference>